<organism evidence="1 2">
    <name type="scientific">Violaceomyces palustris</name>
    <dbReference type="NCBI Taxonomy" id="1673888"/>
    <lineage>
        <taxon>Eukaryota</taxon>
        <taxon>Fungi</taxon>
        <taxon>Dikarya</taxon>
        <taxon>Basidiomycota</taxon>
        <taxon>Ustilaginomycotina</taxon>
        <taxon>Ustilaginomycetes</taxon>
        <taxon>Violaceomycetales</taxon>
        <taxon>Violaceomycetaceae</taxon>
        <taxon>Violaceomyces</taxon>
    </lineage>
</organism>
<gene>
    <name evidence="1" type="ORF">IE53DRAFT_322776</name>
</gene>
<evidence type="ECO:0000313" key="1">
    <source>
        <dbReference type="EMBL" id="PWN46544.1"/>
    </source>
</evidence>
<evidence type="ECO:0000313" key="2">
    <source>
        <dbReference type="Proteomes" id="UP000245626"/>
    </source>
</evidence>
<reference evidence="1 2" key="1">
    <citation type="journal article" date="2018" name="Mol. Biol. Evol.">
        <title>Broad Genomic Sampling Reveals a Smut Pathogenic Ancestry of the Fungal Clade Ustilaginomycotina.</title>
        <authorList>
            <person name="Kijpornyongpan T."/>
            <person name="Mondo S.J."/>
            <person name="Barry K."/>
            <person name="Sandor L."/>
            <person name="Lee J."/>
            <person name="Lipzen A."/>
            <person name="Pangilinan J."/>
            <person name="LaButti K."/>
            <person name="Hainaut M."/>
            <person name="Henrissat B."/>
            <person name="Grigoriev I.V."/>
            <person name="Spatafora J.W."/>
            <person name="Aime M.C."/>
        </authorList>
    </citation>
    <scope>NUCLEOTIDE SEQUENCE [LARGE SCALE GENOMIC DNA]</scope>
    <source>
        <strain evidence="1 2">SA 807</strain>
    </source>
</reference>
<keyword evidence="2" id="KW-1185">Reference proteome</keyword>
<dbReference type="EMBL" id="KZ820911">
    <property type="protein sequence ID" value="PWN46544.1"/>
    <property type="molecule type" value="Genomic_DNA"/>
</dbReference>
<dbReference type="Proteomes" id="UP000245626">
    <property type="component" value="Unassembled WGS sequence"/>
</dbReference>
<sequence length="290" mass="31873">MSLEKLDSNKVFGGTLTKYTFVSESLGGLKSNLNVFLPPKSQEIKVPVLYYLAGLTCTEDNGAQKGHFFKAASENGLAIVFPDTSPRGAKIQGEDDAYDFGSGAGFYIDATKDPWSKNYRMYDHVTKELPRVISSSDLPIDTSKASILGHSMGGHGALTLYLKEPKLYRSASAFAPICNPTSCPWGQKAFQGYLQDGVQEGKLHDATELIRSIPPSERRLDILIDSGLDDKFYLSQQLLPERFQEAAREAGHDEQSVKIRLQPGYDHSCEARAILCPPLAPLCVSLTFFP</sequence>
<name>A0ACD0NL84_9BASI</name>
<protein>
    <submittedName>
        <fullName evidence="1">S-formylglutathione hydrol</fullName>
    </submittedName>
</protein>
<accession>A0ACD0NL84</accession>
<proteinExistence type="predicted"/>